<dbReference type="InterPro" id="IPR036396">
    <property type="entry name" value="Cyt_P450_sf"/>
</dbReference>
<dbReference type="InterPro" id="IPR052666">
    <property type="entry name" value="CYP450_20A1-like"/>
</dbReference>
<dbReference type="GO" id="GO:0020037">
    <property type="term" value="F:heme binding"/>
    <property type="evidence" value="ECO:0007669"/>
    <property type="project" value="InterPro"/>
</dbReference>
<protein>
    <submittedName>
        <fullName evidence="2">Cytochrome P450 20A1</fullName>
    </submittedName>
</protein>
<dbReference type="PANTHER" id="PTHR24280">
    <property type="entry name" value="CYTOCHROME P450 20A1"/>
    <property type="match status" value="1"/>
</dbReference>
<gene>
    <name evidence="2" type="ORF">CGI_10002757</name>
</gene>
<dbReference type="AlphaFoldDB" id="K1Q0B7"/>
<proteinExistence type="inferred from homology"/>
<dbReference type="Pfam" id="PF00067">
    <property type="entry name" value="p450"/>
    <property type="match status" value="1"/>
</dbReference>
<dbReference type="GO" id="GO:0016705">
    <property type="term" value="F:oxidoreductase activity, acting on paired donors, with incorporation or reduction of molecular oxygen"/>
    <property type="evidence" value="ECO:0007669"/>
    <property type="project" value="InterPro"/>
</dbReference>
<evidence type="ECO:0000313" key="2">
    <source>
        <dbReference type="EMBL" id="EKC24804.1"/>
    </source>
</evidence>
<reference evidence="2" key="1">
    <citation type="journal article" date="2012" name="Nature">
        <title>The oyster genome reveals stress adaptation and complexity of shell formation.</title>
        <authorList>
            <person name="Zhang G."/>
            <person name="Fang X."/>
            <person name="Guo X."/>
            <person name="Li L."/>
            <person name="Luo R."/>
            <person name="Xu F."/>
            <person name="Yang P."/>
            <person name="Zhang L."/>
            <person name="Wang X."/>
            <person name="Qi H."/>
            <person name="Xiong Z."/>
            <person name="Que H."/>
            <person name="Xie Y."/>
            <person name="Holland P.W."/>
            <person name="Paps J."/>
            <person name="Zhu Y."/>
            <person name="Wu F."/>
            <person name="Chen Y."/>
            <person name="Wang J."/>
            <person name="Peng C."/>
            <person name="Meng J."/>
            <person name="Yang L."/>
            <person name="Liu J."/>
            <person name="Wen B."/>
            <person name="Zhang N."/>
            <person name="Huang Z."/>
            <person name="Zhu Q."/>
            <person name="Feng Y."/>
            <person name="Mount A."/>
            <person name="Hedgecock D."/>
            <person name="Xu Z."/>
            <person name="Liu Y."/>
            <person name="Domazet-Loso T."/>
            <person name="Du Y."/>
            <person name="Sun X."/>
            <person name="Zhang S."/>
            <person name="Liu B."/>
            <person name="Cheng P."/>
            <person name="Jiang X."/>
            <person name="Li J."/>
            <person name="Fan D."/>
            <person name="Wang W."/>
            <person name="Fu W."/>
            <person name="Wang T."/>
            <person name="Wang B."/>
            <person name="Zhang J."/>
            <person name="Peng Z."/>
            <person name="Li Y."/>
            <person name="Li N."/>
            <person name="Wang J."/>
            <person name="Chen M."/>
            <person name="He Y."/>
            <person name="Tan F."/>
            <person name="Song X."/>
            <person name="Zheng Q."/>
            <person name="Huang R."/>
            <person name="Yang H."/>
            <person name="Du X."/>
            <person name="Chen L."/>
            <person name="Yang M."/>
            <person name="Gaffney P.M."/>
            <person name="Wang S."/>
            <person name="Luo L."/>
            <person name="She Z."/>
            <person name="Ming Y."/>
            <person name="Huang W."/>
            <person name="Zhang S."/>
            <person name="Huang B."/>
            <person name="Zhang Y."/>
            <person name="Qu T."/>
            <person name="Ni P."/>
            <person name="Miao G."/>
            <person name="Wang J."/>
            <person name="Wang Q."/>
            <person name="Steinberg C.E."/>
            <person name="Wang H."/>
            <person name="Li N."/>
            <person name="Qian L."/>
            <person name="Zhang G."/>
            <person name="Li Y."/>
            <person name="Yang H."/>
            <person name="Liu X."/>
            <person name="Wang J."/>
            <person name="Yin Y."/>
            <person name="Wang J."/>
        </authorList>
    </citation>
    <scope>NUCLEOTIDE SEQUENCE [LARGE SCALE GENOMIC DNA]</scope>
    <source>
        <strain evidence="2">05x7-T-G4-1.051#20</strain>
    </source>
</reference>
<dbReference type="GO" id="GO:0005506">
    <property type="term" value="F:iron ion binding"/>
    <property type="evidence" value="ECO:0007669"/>
    <property type="project" value="InterPro"/>
</dbReference>
<accession>K1Q0B7</accession>
<dbReference type="InterPro" id="IPR001128">
    <property type="entry name" value="Cyt_P450"/>
</dbReference>
<dbReference type="HOGENOM" id="CLU_1143508_0_0_1"/>
<sequence>MDLIIEGKKEKEVGEKHDLEVSECIEFTGSLQGYQETVQMVSKVLTILYRKLDKQGLRLYVHSPDGMKNDHRDGNLADIAKAESLHEYVIDLHQKYGDIAAFWMGKEMVLSENLVHDWSNLAEMEQIPLNDSMITFGMKLTIVRMFGSVLCSDGAIKDIKHSFLLTSVINALGASLQSETYFSNPKRFDPDRFSEENIKSRPAYAFQPFGFAGKRMCPGYNLAITGAIALLYQYPENFPGKIG</sequence>
<dbReference type="GO" id="GO:0016020">
    <property type="term" value="C:membrane"/>
    <property type="evidence" value="ECO:0007669"/>
    <property type="project" value="TreeGrafter"/>
</dbReference>
<comment type="similarity">
    <text evidence="1">Belongs to the cytochrome P450 family.</text>
</comment>
<evidence type="ECO:0000256" key="1">
    <source>
        <dbReference type="ARBA" id="ARBA00010617"/>
    </source>
</evidence>
<organism evidence="2">
    <name type="scientific">Magallana gigas</name>
    <name type="common">Pacific oyster</name>
    <name type="synonym">Crassostrea gigas</name>
    <dbReference type="NCBI Taxonomy" id="29159"/>
    <lineage>
        <taxon>Eukaryota</taxon>
        <taxon>Metazoa</taxon>
        <taxon>Spiralia</taxon>
        <taxon>Lophotrochozoa</taxon>
        <taxon>Mollusca</taxon>
        <taxon>Bivalvia</taxon>
        <taxon>Autobranchia</taxon>
        <taxon>Pteriomorphia</taxon>
        <taxon>Ostreida</taxon>
        <taxon>Ostreoidea</taxon>
        <taxon>Ostreidae</taxon>
        <taxon>Magallana</taxon>
    </lineage>
</organism>
<dbReference type="Gene3D" id="1.10.630.10">
    <property type="entry name" value="Cytochrome P450"/>
    <property type="match status" value="1"/>
</dbReference>
<dbReference type="EMBL" id="JH815651">
    <property type="protein sequence ID" value="EKC24804.1"/>
    <property type="molecule type" value="Genomic_DNA"/>
</dbReference>
<dbReference type="SUPFAM" id="SSF48264">
    <property type="entry name" value="Cytochrome P450"/>
    <property type="match status" value="1"/>
</dbReference>
<dbReference type="GO" id="GO:0004497">
    <property type="term" value="F:monooxygenase activity"/>
    <property type="evidence" value="ECO:0007669"/>
    <property type="project" value="InterPro"/>
</dbReference>
<dbReference type="PANTHER" id="PTHR24280:SF4">
    <property type="entry name" value="CYTOCHROME P450 20A1"/>
    <property type="match status" value="1"/>
</dbReference>
<dbReference type="InParanoid" id="K1Q0B7"/>
<name>K1Q0B7_MAGGI</name>